<organism evidence="1">
    <name type="scientific">Zea mays</name>
    <name type="common">Maize</name>
    <dbReference type="NCBI Taxonomy" id="4577"/>
    <lineage>
        <taxon>Eukaryota</taxon>
        <taxon>Viridiplantae</taxon>
        <taxon>Streptophyta</taxon>
        <taxon>Embryophyta</taxon>
        <taxon>Tracheophyta</taxon>
        <taxon>Spermatophyta</taxon>
        <taxon>Magnoliopsida</taxon>
        <taxon>Liliopsida</taxon>
        <taxon>Poales</taxon>
        <taxon>Poaceae</taxon>
        <taxon>PACMAD clade</taxon>
        <taxon>Panicoideae</taxon>
        <taxon>Andropogonodae</taxon>
        <taxon>Andropogoneae</taxon>
        <taxon>Tripsacinae</taxon>
        <taxon>Zea</taxon>
    </lineage>
</organism>
<dbReference type="EMBL" id="BT084293">
    <property type="protein sequence ID" value="ACR34646.1"/>
    <property type="molecule type" value="mRNA"/>
</dbReference>
<protein>
    <submittedName>
        <fullName evidence="1">Uncharacterized protein</fullName>
    </submittedName>
</protein>
<name>C4J0E6_MAIZE</name>
<evidence type="ECO:0000313" key="1">
    <source>
        <dbReference type="EMBL" id="ACR34646.1"/>
    </source>
</evidence>
<accession>C4J0E6</accession>
<reference evidence="1" key="1">
    <citation type="journal article" date="2009" name="PLoS Genet.">
        <title>Sequencing, mapping, and analysis of 27,455 maize full-length cDNAs.</title>
        <authorList>
            <person name="Soderlund C."/>
            <person name="Descour A."/>
            <person name="Kudrna D."/>
            <person name="Bomhoff M."/>
            <person name="Boyd L."/>
            <person name="Currie J."/>
            <person name="Angelova A."/>
            <person name="Collura K."/>
            <person name="Wissotski M."/>
            <person name="Ashley E."/>
            <person name="Morrow D."/>
            <person name="Fernandes J."/>
            <person name="Walbot V."/>
            <person name="Yu Y."/>
        </authorList>
    </citation>
    <scope>NUCLEOTIDE SEQUENCE</scope>
    <source>
        <strain evidence="1">B73</strain>
    </source>
</reference>
<sequence length="78" mass="8826">MYIIVLDLVPSRMATNPNPTQHMHFCSTCLLNICERKPGINGLTLQLARVNKSLIRTFVPFLGTNKVDIFTQGNYQSM</sequence>
<proteinExistence type="evidence at transcript level"/>
<dbReference type="AlphaFoldDB" id="C4J0E6"/>
<reference evidence="1" key="2">
    <citation type="submission" date="2012-06" db="EMBL/GenBank/DDBJ databases">
        <authorList>
            <person name="Yu Y."/>
            <person name="Currie J."/>
            <person name="Lomeli R."/>
            <person name="Angelova A."/>
            <person name="Collura K."/>
            <person name="Wissotski M."/>
            <person name="Campos D."/>
            <person name="Kudrna D."/>
            <person name="Golser W."/>
            <person name="Ashely E."/>
            <person name="Descour A."/>
            <person name="Fernandes J."/>
            <person name="Soderlund C."/>
            <person name="Walbot V."/>
        </authorList>
    </citation>
    <scope>NUCLEOTIDE SEQUENCE</scope>
    <source>
        <strain evidence="1">B73</strain>
    </source>
</reference>